<keyword evidence="2" id="KW-1185">Reference proteome</keyword>
<accession>A0A0C2J9N0</accession>
<sequence>MYAIGNFAVFGQSFECPPTETTEISIELPLGCVDMSQVLHHVDESESGCFKTSQQTFDSKSDKWQRLTDHMTKNTFKYFLISAFHDDIVLERVKKIYNETFKWGSDNKKYS</sequence>
<proteinExistence type="predicted"/>
<dbReference type="EMBL" id="JWZT01000370">
    <property type="protein sequence ID" value="KII74539.1"/>
    <property type="molecule type" value="Genomic_DNA"/>
</dbReference>
<name>A0A0C2J9N0_THEKT</name>
<protein>
    <submittedName>
        <fullName evidence="1">Uncharacterized protein</fullName>
    </submittedName>
</protein>
<evidence type="ECO:0000313" key="2">
    <source>
        <dbReference type="Proteomes" id="UP000031668"/>
    </source>
</evidence>
<reference evidence="1 2" key="1">
    <citation type="journal article" date="2014" name="Genome Biol. Evol.">
        <title>The genome of the myxosporean Thelohanellus kitauei shows adaptations to nutrient acquisition within its fish host.</title>
        <authorList>
            <person name="Yang Y."/>
            <person name="Xiong J."/>
            <person name="Zhou Z."/>
            <person name="Huo F."/>
            <person name="Miao W."/>
            <person name="Ran C."/>
            <person name="Liu Y."/>
            <person name="Zhang J."/>
            <person name="Feng J."/>
            <person name="Wang M."/>
            <person name="Wang M."/>
            <person name="Wang L."/>
            <person name="Yao B."/>
        </authorList>
    </citation>
    <scope>NUCLEOTIDE SEQUENCE [LARGE SCALE GENOMIC DNA]</scope>
    <source>
        <strain evidence="1">Wuqing</strain>
    </source>
</reference>
<gene>
    <name evidence="1" type="ORF">RF11_00299</name>
</gene>
<dbReference type="Proteomes" id="UP000031668">
    <property type="component" value="Unassembled WGS sequence"/>
</dbReference>
<evidence type="ECO:0000313" key="1">
    <source>
        <dbReference type="EMBL" id="KII74539.1"/>
    </source>
</evidence>
<comment type="caution">
    <text evidence="1">The sequence shown here is derived from an EMBL/GenBank/DDBJ whole genome shotgun (WGS) entry which is preliminary data.</text>
</comment>
<organism evidence="1 2">
    <name type="scientific">Thelohanellus kitauei</name>
    <name type="common">Myxosporean</name>
    <dbReference type="NCBI Taxonomy" id="669202"/>
    <lineage>
        <taxon>Eukaryota</taxon>
        <taxon>Metazoa</taxon>
        <taxon>Cnidaria</taxon>
        <taxon>Myxozoa</taxon>
        <taxon>Myxosporea</taxon>
        <taxon>Bivalvulida</taxon>
        <taxon>Platysporina</taxon>
        <taxon>Myxobolidae</taxon>
        <taxon>Thelohanellus</taxon>
    </lineage>
</organism>
<dbReference type="AlphaFoldDB" id="A0A0C2J9N0"/>